<reference evidence="9 10" key="1">
    <citation type="submission" date="2020-10" db="EMBL/GenBank/DDBJ databases">
        <title>Ca. Dormibacterota MAGs.</title>
        <authorList>
            <person name="Montgomery K."/>
        </authorList>
    </citation>
    <scope>NUCLEOTIDE SEQUENCE [LARGE SCALE GENOMIC DNA]</scope>
    <source>
        <strain evidence="9">Mitchell_Peninsula_5</strain>
    </source>
</reference>
<dbReference type="InterPro" id="IPR017475">
    <property type="entry name" value="EPS_sugar_tfrase"/>
</dbReference>
<dbReference type="PANTHER" id="PTHR30576">
    <property type="entry name" value="COLANIC BIOSYNTHESIS UDP-GLUCOSE LIPID CARRIER TRANSFERASE"/>
    <property type="match status" value="1"/>
</dbReference>
<dbReference type="EMBL" id="JAEKNN010000006">
    <property type="protein sequence ID" value="MBJ7608046.1"/>
    <property type="molecule type" value="Genomic_DNA"/>
</dbReference>
<dbReference type="GO" id="GO:0016780">
    <property type="term" value="F:phosphotransferase activity, for other substituted phosphate groups"/>
    <property type="evidence" value="ECO:0007669"/>
    <property type="project" value="TreeGrafter"/>
</dbReference>
<dbReference type="GO" id="GO:0016020">
    <property type="term" value="C:membrane"/>
    <property type="evidence" value="ECO:0007669"/>
    <property type="project" value="UniProtKB-SubCell"/>
</dbReference>
<dbReference type="InterPro" id="IPR003362">
    <property type="entry name" value="Bact_transf"/>
</dbReference>
<dbReference type="Pfam" id="PF13727">
    <property type="entry name" value="CoA_binding_3"/>
    <property type="match status" value="1"/>
</dbReference>
<comment type="caution">
    <text evidence="9">The sequence shown here is derived from an EMBL/GenBank/DDBJ whole genome shotgun (WGS) entry which is preliminary data.</text>
</comment>
<evidence type="ECO:0000256" key="7">
    <source>
        <dbReference type="SAM" id="Phobius"/>
    </source>
</evidence>
<gene>
    <name evidence="9" type="ORF">JF887_01255</name>
</gene>
<proteinExistence type="inferred from homology"/>
<organism evidence="9 10">
    <name type="scientific">Candidatus Amunia macphersoniae</name>
    <dbReference type="NCBI Taxonomy" id="3127014"/>
    <lineage>
        <taxon>Bacteria</taxon>
        <taxon>Bacillati</taxon>
        <taxon>Candidatus Dormiibacterota</taxon>
        <taxon>Candidatus Dormibacteria</taxon>
        <taxon>Candidatus Aeolococcales</taxon>
        <taxon>Candidatus Aeolococcaceae</taxon>
        <taxon>Candidatus Amunia</taxon>
    </lineage>
</organism>
<name>A0A934NFF6_9BACT</name>
<evidence type="ECO:0000313" key="10">
    <source>
        <dbReference type="Proteomes" id="UP000614410"/>
    </source>
</evidence>
<feature type="transmembrane region" description="Helical" evidence="7">
    <location>
        <begin position="238"/>
        <end position="262"/>
    </location>
</feature>
<dbReference type="Pfam" id="PF02397">
    <property type="entry name" value="Bac_transf"/>
    <property type="match status" value="1"/>
</dbReference>
<evidence type="ECO:0000256" key="3">
    <source>
        <dbReference type="ARBA" id="ARBA00022679"/>
    </source>
</evidence>
<feature type="domain" description="Bacterial sugar transferase" evidence="8">
    <location>
        <begin position="236"/>
        <end position="420"/>
    </location>
</feature>
<feature type="transmembrane region" description="Helical" evidence="7">
    <location>
        <begin position="6"/>
        <end position="29"/>
    </location>
</feature>
<dbReference type="PANTHER" id="PTHR30576:SF0">
    <property type="entry name" value="UNDECAPRENYL-PHOSPHATE N-ACETYLGALACTOSAMINYL 1-PHOSPHATE TRANSFERASE-RELATED"/>
    <property type="match status" value="1"/>
</dbReference>
<dbReference type="SUPFAM" id="SSF51735">
    <property type="entry name" value="NAD(P)-binding Rossmann-fold domains"/>
    <property type="match status" value="1"/>
</dbReference>
<evidence type="ECO:0000313" key="9">
    <source>
        <dbReference type="EMBL" id="MBJ7608046.1"/>
    </source>
</evidence>
<sequence>MALVAVLVAAHRITIPWLLWAVAVVVALADPDRRAAVRVSPRLADDAAPVAERLALALLLVIPFVPIHSRADPIVLGVTLVPALLIARGLAVCAVRAACRRGWLEHRVLIVGSGEVADRLARAMLERPEYGMQLIGTVDDDPAAAVADVPRLGSVSDLEALARRERVSRIVLAFSSIPEAQMVRVLIACEGLSAEIYAVPRFFEVGFDAFAPDQILGIPLALLPCPLRRRSASLLKRGFDLIVSLIALILLSPVLAIVAAAVRFSGPRTSAGRPPVLFRQSRLGLDGRQFTMMKFRTMVPNDDGDHTWSVEGDPRVSKLGAFLRRTGLDEAPQLWNVLRGDMSLVGPRPERPLLADVFAASIPEYEARHRVRAGITGWAQVNGLRGDTSIIDRARFDNYYVATWTLSRDIAILLRTAGLLLRHMVPRRTPRAAVVQPSTPAEIDAPLTETILAPSSLQASAAFGGSSATTIPPVVR</sequence>
<evidence type="ECO:0000256" key="2">
    <source>
        <dbReference type="ARBA" id="ARBA00006464"/>
    </source>
</evidence>
<dbReference type="Gene3D" id="3.40.50.720">
    <property type="entry name" value="NAD(P)-binding Rossmann-like Domain"/>
    <property type="match status" value="1"/>
</dbReference>
<feature type="transmembrane region" description="Helical" evidence="7">
    <location>
        <begin position="74"/>
        <end position="99"/>
    </location>
</feature>
<evidence type="ECO:0000259" key="8">
    <source>
        <dbReference type="Pfam" id="PF02397"/>
    </source>
</evidence>
<keyword evidence="3 9" id="KW-0808">Transferase</keyword>
<comment type="subcellular location">
    <subcellularLocation>
        <location evidence="1">Membrane</location>
        <topology evidence="1">Multi-pass membrane protein</topology>
    </subcellularLocation>
</comment>
<evidence type="ECO:0000256" key="1">
    <source>
        <dbReference type="ARBA" id="ARBA00004141"/>
    </source>
</evidence>
<evidence type="ECO:0000256" key="6">
    <source>
        <dbReference type="ARBA" id="ARBA00023136"/>
    </source>
</evidence>
<protein>
    <submittedName>
        <fullName evidence="9">Sugar transferase</fullName>
    </submittedName>
</protein>
<dbReference type="NCBIfam" id="TIGR03025">
    <property type="entry name" value="EPS_sugtrans"/>
    <property type="match status" value="1"/>
</dbReference>
<accession>A0A934NFF6</accession>
<keyword evidence="6 7" id="KW-0472">Membrane</keyword>
<evidence type="ECO:0000256" key="5">
    <source>
        <dbReference type="ARBA" id="ARBA00022989"/>
    </source>
</evidence>
<keyword evidence="4 7" id="KW-0812">Transmembrane</keyword>
<comment type="similarity">
    <text evidence="2">Belongs to the bacterial sugar transferase family.</text>
</comment>
<dbReference type="Proteomes" id="UP000614410">
    <property type="component" value="Unassembled WGS sequence"/>
</dbReference>
<dbReference type="InterPro" id="IPR036291">
    <property type="entry name" value="NAD(P)-bd_dom_sf"/>
</dbReference>
<evidence type="ECO:0000256" key="4">
    <source>
        <dbReference type="ARBA" id="ARBA00022692"/>
    </source>
</evidence>
<dbReference type="AlphaFoldDB" id="A0A934NFF6"/>
<keyword evidence="5 7" id="KW-1133">Transmembrane helix</keyword>